<protein>
    <submittedName>
        <fullName evidence="1">Peptide deformylase</fullName>
    </submittedName>
</protein>
<evidence type="ECO:0000313" key="1">
    <source>
        <dbReference type="EMBL" id="KIJ88822.1"/>
    </source>
</evidence>
<name>A0A0C2LZG5_9RICK</name>
<reference evidence="1 2" key="1">
    <citation type="submission" date="2014-12" db="EMBL/GenBank/DDBJ databases">
        <title>Whole genome sequence of Candidatus Rickettsia asemboensis strain NMRCii isolated from cat fleas in west Kenya.</title>
        <authorList>
            <person name="Jima D."/>
            <person name="Luce-Fedrow A."/>
            <person name="Yang Y."/>
            <person name="Maina A.N."/>
            <person name="Snesrud E.C."/>
            <person name="Jarman R.G."/>
            <person name="Richards A.L."/>
            <person name="Hang J."/>
        </authorList>
    </citation>
    <scope>NUCLEOTIDE SEQUENCE [LARGE SCALE GENOMIC DNA]</scope>
    <source>
        <strain evidence="1 2">NMRCii</strain>
    </source>
</reference>
<evidence type="ECO:0000313" key="2">
    <source>
        <dbReference type="Proteomes" id="UP000031952"/>
    </source>
</evidence>
<dbReference type="RefSeq" id="WP_041078726.1">
    <property type="nucleotide sequence ID" value="NZ_JWSW01000021.1"/>
</dbReference>
<dbReference type="EMBL" id="JWSW01000021">
    <property type="protein sequence ID" value="KIJ88822.1"/>
    <property type="molecule type" value="Genomic_DNA"/>
</dbReference>
<sequence>MQKIKLFVFLDIFKQKLIRTQEPNISFSFKVIVELSIFDKLDICVPRIVIFCEELVNF</sequence>
<accession>A0A0C2LZG5</accession>
<gene>
    <name evidence="1" type="ORF">SB78_03465</name>
</gene>
<dbReference type="Proteomes" id="UP000031952">
    <property type="component" value="Unassembled WGS sequence"/>
</dbReference>
<comment type="caution">
    <text evidence="1">The sequence shown here is derived from an EMBL/GenBank/DDBJ whole genome shotgun (WGS) entry which is preliminary data.</text>
</comment>
<keyword evidence="2" id="KW-1185">Reference proteome</keyword>
<dbReference type="AlphaFoldDB" id="A0A0C2LZG5"/>
<organism evidence="1 2">
    <name type="scientific">Rickettsia asembonensis</name>
    <dbReference type="NCBI Taxonomy" id="1068590"/>
    <lineage>
        <taxon>Bacteria</taxon>
        <taxon>Pseudomonadati</taxon>
        <taxon>Pseudomonadota</taxon>
        <taxon>Alphaproteobacteria</taxon>
        <taxon>Rickettsiales</taxon>
        <taxon>Rickettsiaceae</taxon>
        <taxon>Rickettsieae</taxon>
        <taxon>Rickettsia</taxon>
        <taxon>spotted fever group</taxon>
    </lineage>
</organism>
<proteinExistence type="predicted"/>